<feature type="domain" description="Response regulatory" evidence="10">
    <location>
        <begin position="3"/>
        <end position="117"/>
    </location>
</feature>
<evidence type="ECO:0000259" key="10">
    <source>
        <dbReference type="PROSITE" id="PS50110"/>
    </source>
</evidence>
<evidence type="ECO:0000256" key="4">
    <source>
        <dbReference type="ARBA" id="ARBA00023015"/>
    </source>
</evidence>
<keyword evidence="3" id="KW-0902">Two-component regulatory system</keyword>
<dbReference type="GO" id="GO:0005829">
    <property type="term" value="C:cytosol"/>
    <property type="evidence" value="ECO:0007669"/>
    <property type="project" value="TreeGrafter"/>
</dbReference>
<keyword evidence="6" id="KW-0804">Transcription</keyword>
<evidence type="ECO:0000256" key="6">
    <source>
        <dbReference type="ARBA" id="ARBA00023163"/>
    </source>
</evidence>
<evidence type="ECO:0000313" key="13">
    <source>
        <dbReference type="Proteomes" id="UP000644115"/>
    </source>
</evidence>
<feature type="modified residue" description="4-aspartylphosphate" evidence="8">
    <location>
        <position position="52"/>
    </location>
</feature>
<dbReference type="RefSeq" id="WP_249287282.1">
    <property type="nucleotide sequence ID" value="NZ_JACRWC010000101.1"/>
</dbReference>
<dbReference type="InterPro" id="IPR011006">
    <property type="entry name" value="CheY-like_superfamily"/>
</dbReference>
<evidence type="ECO:0000256" key="9">
    <source>
        <dbReference type="PROSITE-ProRule" id="PRU01091"/>
    </source>
</evidence>
<evidence type="ECO:0000313" key="12">
    <source>
        <dbReference type="EMBL" id="MBC5999913.1"/>
    </source>
</evidence>
<comment type="caution">
    <text evidence="12">The sequence shown here is derived from an EMBL/GenBank/DDBJ whole genome shotgun (WGS) entry which is preliminary data.</text>
</comment>
<dbReference type="Gene3D" id="6.10.250.690">
    <property type="match status" value="1"/>
</dbReference>
<dbReference type="GO" id="GO:0000156">
    <property type="term" value="F:phosphorelay response regulator activity"/>
    <property type="evidence" value="ECO:0007669"/>
    <property type="project" value="TreeGrafter"/>
</dbReference>
<reference evidence="12" key="1">
    <citation type="submission" date="2020-08" db="EMBL/GenBank/DDBJ databases">
        <authorList>
            <person name="Liu C."/>
            <person name="Sun Q."/>
        </authorList>
    </citation>
    <scope>NUCLEOTIDE SEQUENCE</scope>
    <source>
        <strain evidence="12">BX16</strain>
    </source>
</reference>
<evidence type="ECO:0000256" key="1">
    <source>
        <dbReference type="ARBA" id="ARBA00018672"/>
    </source>
</evidence>
<keyword evidence="13" id="KW-1185">Reference proteome</keyword>
<dbReference type="EMBL" id="JACRWC010000101">
    <property type="protein sequence ID" value="MBC5999913.1"/>
    <property type="molecule type" value="Genomic_DNA"/>
</dbReference>
<dbReference type="PROSITE" id="PS50110">
    <property type="entry name" value="RESPONSE_REGULATORY"/>
    <property type="match status" value="1"/>
</dbReference>
<feature type="DNA-binding region" description="OmpR/PhoB-type" evidence="9">
    <location>
        <begin position="132"/>
        <end position="230"/>
    </location>
</feature>
<evidence type="ECO:0000256" key="3">
    <source>
        <dbReference type="ARBA" id="ARBA00023012"/>
    </source>
</evidence>
<sequence>MKKILIIEDEPNIRELILYNLKTNGYDGIAAEDGIMGITMVHREKPDLILLDLMLPGKSGYDICKELREEGNNVPIIMITAKTEETDKVTGLESGADDYISKPFGIREMMARIKAVLRRYEAVQGVSLNDGDTVISVDDLKMNVERHEVMVAGKQVDFTLKEFELLKYLLEHRGHVFSRDQLLNNIWGIDYAGETRTVDVHIRHIRQKLSDGKNEEHYIETIRGKGYKAR</sequence>
<dbReference type="PANTHER" id="PTHR48111:SF73">
    <property type="entry name" value="ALKALINE PHOSPHATASE SYNTHESIS TRANSCRIPTIONAL REGULATORY PROTEIN PHOP"/>
    <property type="match status" value="1"/>
</dbReference>
<dbReference type="CDD" id="cd00383">
    <property type="entry name" value="trans_reg_C"/>
    <property type="match status" value="1"/>
</dbReference>
<comment type="function">
    <text evidence="7">May play the central regulatory role in sporulation. It may be an element of the effector pathway responsible for the activation of sporulation genes in response to nutritional stress. Spo0A may act in concert with spo0H (a sigma factor) to control the expression of some genes that are critical to the sporulation process.</text>
</comment>
<evidence type="ECO:0000256" key="8">
    <source>
        <dbReference type="PROSITE-ProRule" id="PRU00169"/>
    </source>
</evidence>
<dbReference type="PROSITE" id="PS51755">
    <property type="entry name" value="OMPR_PHOB"/>
    <property type="match status" value="1"/>
</dbReference>
<name>A0A923ND95_9FIRM</name>
<dbReference type="InterPro" id="IPR001789">
    <property type="entry name" value="Sig_transdc_resp-reg_receiver"/>
</dbReference>
<dbReference type="SMART" id="SM00862">
    <property type="entry name" value="Trans_reg_C"/>
    <property type="match status" value="1"/>
</dbReference>
<organism evidence="12 13">
    <name type="scientific">Lentihominibacter faecis</name>
    <dbReference type="NCBI Taxonomy" id="2764712"/>
    <lineage>
        <taxon>Bacteria</taxon>
        <taxon>Bacillati</taxon>
        <taxon>Bacillota</taxon>
        <taxon>Clostridia</taxon>
        <taxon>Peptostreptococcales</taxon>
        <taxon>Anaerovoracaceae</taxon>
        <taxon>Lentihominibacter</taxon>
    </lineage>
</organism>
<dbReference type="InterPro" id="IPR016032">
    <property type="entry name" value="Sig_transdc_resp-reg_C-effctor"/>
</dbReference>
<evidence type="ECO:0000256" key="5">
    <source>
        <dbReference type="ARBA" id="ARBA00023125"/>
    </source>
</evidence>
<dbReference type="GO" id="GO:0032993">
    <property type="term" value="C:protein-DNA complex"/>
    <property type="evidence" value="ECO:0007669"/>
    <property type="project" value="TreeGrafter"/>
</dbReference>
<dbReference type="FunFam" id="3.40.50.2300:FF:000001">
    <property type="entry name" value="DNA-binding response regulator PhoB"/>
    <property type="match status" value="1"/>
</dbReference>
<dbReference type="PANTHER" id="PTHR48111">
    <property type="entry name" value="REGULATOR OF RPOS"/>
    <property type="match status" value="1"/>
</dbReference>
<feature type="domain" description="OmpR/PhoB-type" evidence="11">
    <location>
        <begin position="132"/>
        <end position="230"/>
    </location>
</feature>
<keyword evidence="5 9" id="KW-0238">DNA-binding</keyword>
<dbReference type="InterPro" id="IPR036388">
    <property type="entry name" value="WH-like_DNA-bd_sf"/>
</dbReference>
<keyword evidence="2 8" id="KW-0597">Phosphoprotein</keyword>
<evidence type="ECO:0000256" key="2">
    <source>
        <dbReference type="ARBA" id="ARBA00022553"/>
    </source>
</evidence>
<evidence type="ECO:0000256" key="7">
    <source>
        <dbReference type="ARBA" id="ARBA00024867"/>
    </source>
</evidence>
<gene>
    <name evidence="12" type="ORF">H8876_07870</name>
</gene>
<dbReference type="Gene3D" id="1.10.10.10">
    <property type="entry name" value="Winged helix-like DNA-binding domain superfamily/Winged helix DNA-binding domain"/>
    <property type="match status" value="1"/>
</dbReference>
<evidence type="ECO:0000259" key="11">
    <source>
        <dbReference type="PROSITE" id="PS51755"/>
    </source>
</evidence>
<proteinExistence type="predicted"/>
<dbReference type="InterPro" id="IPR001867">
    <property type="entry name" value="OmpR/PhoB-type_DNA-bd"/>
</dbReference>
<protein>
    <recommendedName>
        <fullName evidence="1">Stage 0 sporulation protein A homolog</fullName>
    </recommendedName>
</protein>
<dbReference type="SUPFAM" id="SSF52172">
    <property type="entry name" value="CheY-like"/>
    <property type="match status" value="1"/>
</dbReference>
<dbReference type="Pfam" id="PF00486">
    <property type="entry name" value="Trans_reg_C"/>
    <property type="match status" value="1"/>
</dbReference>
<dbReference type="Gene3D" id="3.40.50.2300">
    <property type="match status" value="1"/>
</dbReference>
<dbReference type="GO" id="GO:0000976">
    <property type="term" value="F:transcription cis-regulatory region binding"/>
    <property type="evidence" value="ECO:0007669"/>
    <property type="project" value="TreeGrafter"/>
</dbReference>
<dbReference type="AlphaFoldDB" id="A0A923ND95"/>
<dbReference type="Proteomes" id="UP000644115">
    <property type="component" value="Unassembled WGS sequence"/>
</dbReference>
<dbReference type="GO" id="GO:0006355">
    <property type="term" value="P:regulation of DNA-templated transcription"/>
    <property type="evidence" value="ECO:0007669"/>
    <property type="project" value="InterPro"/>
</dbReference>
<dbReference type="FunFam" id="1.10.10.10:FF:000018">
    <property type="entry name" value="DNA-binding response regulator ResD"/>
    <property type="match status" value="1"/>
</dbReference>
<keyword evidence="4" id="KW-0805">Transcription regulation</keyword>
<dbReference type="Pfam" id="PF00072">
    <property type="entry name" value="Response_reg"/>
    <property type="match status" value="1"/>
</dbReference>
<dbReference type="InterPro" id="IPR039420">
    <property type="entry name" value="WalR-like"/>
</dbReference>
<dbReference type="SMART" id="SM00448">
    <property type="entry name" value="REC"/>
    <property type="match status" value="1"/>
</dbReference>
<dbReference type="SUPFAM" id="SSF46894">
    <property type="entry name" value="C-terminal effector domain of the bipartite response regulators"/>
    <property type="match status" value="1"/>
</dbReference>
<accession>A0A923ND95</accession>